<evidence type="ECO:0000313" key="3">
    <source>
        <dbReference type="Proteomes" id="UP001312865"/>
    </source>
</evidence>
<evidence type="ECO:0000259" key="1">
    <source>
        <dbReference type="PROSITE" id="PS51462"/>
    </source>
</evidence>
<dbReference type="PROSITE" id="PS51462">
    <property type="entry name" value="NUDIX"/>
    <property type="match status" value="1"/>
</dbReference>
<dbReference type="InterPro" id="IPR000086">
    <property type="entry name" value="NUDIX_hydrolase_dom"/>
</dbReference>
<dbReference type="RefSeq" id="WP_336588730.1">
    <property type="nucleotide sequence ID" value="NZ_JBBAXC010000022.1"/>
</dbReference>
<proteinExistence type="predicted"/>
<dbReference type="SUPFAM" id="SSF55811">
    <property type="entry name" value="Nudix"/>
    <property type="match status" value="1"/>
</dbReference>
<dbReference type="EMBL" id="JBBAXC010000022">
    <property type="protein sequence ID" value="MEI5909237.1"/>
    <property type="molecule type" value="Genomic_DNA"/>
</dbReference>
<dbReference type="GO" id="GO:0016787">
    <property type="term" value="F:hydrolase activity"/>
    <property type="evidence" value="ECO:0007669"/>
    <property type="project" value="UniProtKB-KW"/>
</dbReference>
<dbReference type="Gene3D" id="3.90.79.10">
    <property type="entry name" value="Nucleoside Triphosphate Pyrophosphohydrolase"/>
    <property type="match status" value="1"/>
</dbReference>
<comment type="caution">
    <text evidence="2">The sequence shown here is derived from an EMBL/GenBank/DDBJ whole genome shotgun (WGS) entry which is preliminary data.</text>
</comment>
<keyword evidence="2" id="KW-0378">Hydrolase</keyword>
<keyword evidence="3" id="KW-1185">Reference proteome</keyword>
<name>A0ABU8HJA2_9BACI</name>
<protein>
    <submittedName>
        <fullName evidence="2">NUDIX hydrolase</fullName>
        <ecNumber evidence="2">3.6.-.-</ecNumber>
    </submittedName>
</protein>
<evidence type="ECO:0000313" key="2">
    <source>
        <dbReference type="EMBL" id="MEI5909237.1"/>
    </source>
</evidence>
<dbReference type="InterPro" id="IPR015797">
    <property type="entry name" value="NUDIX_hydrolase-like_dom_sf"/>
</dbReference>
<organism evidence="2 3">
    <name type="scientific">Bacillus spongiae</name>
    <dbReference type="NCBI Taxonomy" id="2683610"/>
    <lineage>
        <taxon>Bacteria</taxon>
        <taxon>Bacillati</taxon>
        <taxon>Bacillota</taxon>
        <taxon>Bacilli</taxon>
        <taxon>Bacillales</taxon>
        <taxon>Bacillaceae</taxon>
        <taxon>Bacillus</taxon>
    </lineage>
</organism>
<dbReference type="Pfam" id="PF00293">
    <property type="entry name" value="NUDIX"/>
    <property type="match status" value="1"/>
</dbReference>
<dbReference type="EC" id="3.6.-.-" evidence="2"/>
<dbReference type="Proteomes" id="UP001312865">
    <property type="component" value="Unassembled WGS sequence"/>
</dbReference>
<feature type="domain" description="Nudix hydrolase" evidence="1">
    <location>
        <begin position="1"/>
        <end position="133"/>
    </location>
</feature>
<sequence>MKYLLVHKTRINTHNGKEAIKGEWDFVKGGVEEGDKDLRDTLMRELKEETGSTEYKIVKQFDEIISFPFPTKLKKMVGYDKQETTMFLVEFLGDTSILIPNDIEIGELQFVEKEKVTTKLTHQETKEYFIKYVPSIDKPLLFLE</sequence>
<gene>
    <name evidence="2" type="ORF">WAK64_19485</name>
</gene>
<reference evidence="2 3" key="1">
    <citation type="journal article" date="2018" name="J. Microbiol.">
        <title>Bacillus spongiae sp. nov., isolated from sponge of Jeju Island.</title>
        <authorList>
            <person name="Lee G.E."/>
            <person name="Im W.T."/>
            <person name="Park J.S."/>
        </authorList>
    </citation>
    <scope>NUCLEOTIDE SEQUENCE [LARGE SCALE GENOMIC DNA]</scope>
    <source>
        <strain evidence="2 3">135PIL107-10</strain>
    </source>
</reference>
<accession>A0ABU8HJA2</accession>